<dbReference type="RefSeq" id="WP_073124297.1">
    <property type="nucleotide sequence ID" value="NZ_FRAA01000007.1"/>
</dbReference>
<evidence type="ECO:0000256" key="2">
    <source>
        <dbReference type="ARBA" id="ARBA00022651"/>
    </source>
</evidence>
<evidence type="ECO:0000256" key="5">
    <source>
        <dbReference type="ARBA" id="ARBA00023277"/>
    </source>
</evidence>
<name>A0A1M6UHM4_REIAG</name>
<protein>
    <submittedName>
        <fullName evidence="11">Carbohydrate binding module (Family 6)</fullName>
    </submittedName>
</protein>
<dbReference type="Pfam" id="PF03422">
    <property type="entry name" value="CBM_6"/>
    <property type="match status" value="1"/>
</dbReference>
<evidence type="ECO:0000256" key="3">
    <source>
        <dbReference type="ARBA" id="ARBA00022729"/>
    </source>
</evidence>
<dbReference type="SMART" id="SM00606">
    <property type="entry name" value="CBD_IV"/>
    <property type="match status" value="1"/>
</dbReference>
<dbReference type="SUPFAM" id="SSF75005">
    <property type="entry name" value="Arabinanase/levansucrase/invertase"/>
    <property type="match status" value="1"/>
</dbReference>
<evidence type="ECO:0000313" key="12">
    <source>
        <dbReference type="Proteomes" id="UP000184474"/>
    </source>
</evidence>
<dbReference type="InterPro" id="IPR005084">
    <property type="entry name" value="CBM6"/>
</dbReference>
<dbReference type="Gene3D" id="2.115.10.20">
    <property type="entry name" value="Glycosyl hydrolase domain, family 43"/>
    <property type="match status" value="1"/>
</dbReference>
<feature type="chain" id="PRO_5012522766" evidence="9">
    <location>
        <begin position="20"/>
        <end position="445"/>
    </location>
</feature>
<evidence type="ECO:0000256" key="7">
    <source>
        <dbReference type="PIRSR" id="PIRSR606710-2"/>
    </source>
</evidence>
<dbReference type="InterPro" id="IPR023296">
    <property type="entry name" value="Glyco_hydro_beta-prop_sf"/>
</dbReference>
<keyword evidence="5" id="KW-0119">Carbohydrate metabolism</keyword>
<dbReference type="AlphaFoldDB" id="A0A1M6UHM4"/>
<dbReference type="PROSITE" id="PS51175">
    <property type="entry name" value="CBM6"/>
    <property type="match status" value="1"/>
</dbReference>
<comment type="similarity">
    <text evidence="1 8">Belongs to the glycosyl hydrolase 43 family.</text>
</comment>
<dbReference type="PANTHER" id="PTHR43772:SF2">
    <property type="entry name" value="PUTATIVE (AFU_ORTHOLOGUE AFUA_2G04480)-RELATED"/>
    <property type="match status" value="1"/>
</dbReference>
<evidence type="ECO:0000313" key="11">
    <source>
        <dbReference type="EMBL" id="SHK68653.1"/>
    </source>
</evidence>
<dbReference type="InterPro" id="IPR008979">
    <property type="entry name" value="Galactose-bd-like_sf"/>
</dbReference>
<sequence length="445" mass="50098">MKQISTLLIILLFAQGALSQNPLVTHIYTADPTARVFDGQLYIYPSHDIVPPADLENPPRFCMPDYHIFSLENGNTWKDHGVALDQNEVPWGAKNSYGMWAPDCIKKGNKYYYYYPAKPKDGSAFRRIGVGVSDNPTGPFKWEKNYIDGVSGIDPGLLIDEDGQSYLFFGGGHELYVAPLENNMKKITQKPLLIEGLPAGYKEGSFPFKKDSTYYLTFAHVFADEGYTIGYATSQNPMGPYTYQGKIMDNIDNGTNHHSVVNYNDRWILFYHWWDISGQNKLRSMRADYMEFKPDGTIRKVKPTLRGINQPTLGDTIQIDRYNEIKGAQTAFVGGNEPNGWMVCETRMMSHVRFDQVNFGAGTAKSIQARVACGQRIGSFEVHVDSPNGPTVATFPAQHTGGWNSWTTLEAPVKQKIDGVHDLYVVFKAEWGSTKIVNLNWLLIE</sequence>
<evidence type="ECO:0000256" key="8">
    <source>
        <dbReference type="RuleBase" id="RU361187"/>
    </source>
</evidence>
<evidence type="ECO:0000256" key="4">
    <source>
        <dbReference type="ARBA" id="ARBA00022801"/>
    </source>
</evidence>
<accession>A0A1M6UHM4</accession>
<dbReference type="InterPro" id="IPR006710">
    <property type="entry name" value="Glyco_hydro_43"/>
</dbReference>
<evidence type="ECO:0000259" key="10">
    <source>
        <dbReference type="PROSITE" id="PS51175"/>
    </source>
</evidence>
<gene>
    <name evidence="11" type="ORF">SAMN04488028_107121</name>
</gene>
<keyword evidence="2" id="KW-0858">Xylan degradation</keyword>
<dbReference type="PANTHER" id="PTHR43772">
    <property type="entry name" value="ENDO-1,4-BETA-XYLANASE"/>
    <property type="match status" value="1"/>
</dbReference>
<feature type="domain" description="CBM6" evidence="10">
    <location>
        <begin position="315"/>
        <end position="445"/>
    </location>
</feature>
<keyword evidence="4 8" id="KW-0378">Hydrolase</keyword>
<feature type="signal peptide" evidence="9">
    <location>
        <begin position="1"/>
        <end position="19"/>
    </location>
</feature>
<dbReference type="STRING" id="156994.SAMN04488028_107121"/>
<evidence type="ECO:0000256" key="1">
    <source>
        <dbReference type="ARBA" id="ARBA00009865"/>
    </source>
</evidence>
<dbReference type="Proteomes" id="UP000184474">
    <property type="component" value="Unassembled WGS sequence"/>
</dbReference>
<dbReference type="GO" id="GO:0045493">
    <property type="term" value="P:xylan catabolic process"/>
    <property type="evidence" value="ECO:0007669"/>
    <property type="project" value="UniProtKB-KW"/>
</dbReference>
<dbReference type="CDD" id="cd04084">
    <property type="entry name" value="CBM6_xylanase-like"/>
    <property type="match status" value="1"/>
</dbReference>
<dbReference type="GO" id="GO:0004553">
    <property type="term" value="F:hydrolase activity, hydrolyzing O-glycosyl compounds"/>
    <property type="evidence" value="ECO:0007669"/>
    <property type="project" value="InterPro"/>
</dbReference>
<evidence type="ECO:0000256" key="9">
    <source>
        <dbReference type="SAM" id="SignalP"/>
    </source>
</evidence>
<reference evidence="12" key="1">
    <citation type="submission" date="2016-11" db="EMBL/GenBank/DDBJ databases">
        <authorList>
            <person name="Varghese N."/>
            <person name="Submissions S."/>
        </authorList>
    </citation>
    <scope>NUCLEOTIDE SEQUENCE [LARGE SCALE GENOMIC DNA]</scope>
    <source>
        <strain evidence="12">DSM 26134</strain>
    </source>
</reference>
<dbReference type="InterPro" id="IPR052176">
    <property type="entry name" value="Glycosyl_Hydrlase_43_Enz"/>
</dbReference>
<proteinExistence type="inferred from homology"/>
<dbReference type="GO" id="GO:0030246">
    <property type="term" value="F:carbohydrate binding"/>
    <property type="evidence" value="ECO:0007669"/>
    <property type="project" value="InterPro"/>
</dbReference>
<keyword evidence="3 9" id="KW-0732">Signal</keyword>
<feature type="site" description="Important for catalytic activity, responsible for pKa modulation of the active site Glu and correct orientation of both the proton donor and substrate" evidence="7">
    <location>
        <position position="154"/>
    </location>
</feature>
<dbReference type="EMBL" id="FRAA01000007">
    <property type="protein sequence ID" value="SHK68653.1"/>
    <property type="molecule type" value="Genomic_DNA"/>
</dbReference>
<dbReference type="Gene3D" id="2.60.120.260">
    <property type="entry name" value="Galactose-binding domain-like"/>
    <property type="match status" value="1"/>
</dbReference>
<keyword evidence="2" id="KW-0624">Polysaccharide degradation</keyword>
<dbReference type="Pfam" id="PF04616">
    <property type="entry name" value="Glyco_hydro_43"/>
    <property type="match status" value="1"/>
</dbReference>
<dbReference type="InterPro" id="IPR006584">
    <property type="entry name" value="Cellulose-bd_IV"/>
</dbReference>
<keyword evidence="12" id="KW-1185">Reference proteome</keyword>
<dbReference type="CDD" id="cd08990">
    <property type="entry name" value="GH43_AXH_like"/>
    <property type="match status" value="1"/>
</dbReference>
<keyword evidence="6 8" id="KW-0326">Glycosidase</keyword>
<evidence type="ECO:0000256" key="6">
    <source>
        <dbReference type="ARBA" id="ARBA00023295"/>
    </source>
</evidence>
<dbReference type="SUPFAM" id="SSF49785">
    <property type="entry name" value="Galactose-binding domain-like"/>
    <property type="match status" value="1"/>
</dbReference>
<organism evidence="11 12">
    <name type="scientific">Reichenbachiella agariperforans</name>
    <dbReference type="NCBI Taxonomy" id="156994"/>
    <lineage>
        <taxon>Bacteria</taxon>
        <taxon>Pseudomonadati</taxon>
        <taxon>Bacteroidota</taxon>
        <taxon>Cytophagia</taxon>
        <taxon>Cytophagales</taxon>
        <taxon>Reichenbachiellaceae</taxon>
        <taxon>Reichenbachiella</taxon>
    </lineage>
</organism>